<dbReference type="AlphaFoldDB" id="A0AAE3CJK1"/>
<name>A0AAE3CJK1_9PROT</name>
<reference evidence="1" key="1">
    <citation type="journal article" date="2021" name="ISME J.">
        <title>Genomic evolution of the class Acidithiobacillia: deep-branching Proteobacteria living in extreme acidic conditions.</title>
        <authorList>
            <person name="Moya-Beltran A."/>
            <person name="Beard S."/>
            <person name="Rojas-Villalobos C."/>
            <person name="Issotta F."/>
            <person name="Gallardo Y."/>
            <person name="Ulloa R."/>
            <person name="Giaveno A."/>
            <person name="Degli Esposti M."/>
            <person name="Johnson D.B."/>
            <person name="Quatrini R."/>
        </authorList>
    </citation>
    <scope>NUCLEOTIDE SEQUENCE</scope>
    <source>
        <strain evidence="1">VAN18-1</strain>
    </source>
</reference>
<protein>
    <recommendedName>
        <fullName evidence="3">NERD domain-containing protein</fullName>
    </recommendedName>
</protein>
<comment type="caution">
    <text evidence="1">The sequence shown here is derived from an EMBL/GenBank/DDBJ whole genome shotgun (WGS) entry which is preliminary data.</text>
</comment>
<proteinExistence type="predicted"/>
<dbReference type="EMBL" id="JAAXYO010000089">
    <property type="protein sequence ID" value="MBU2787938.1"/>
    <property type="molecule type" value="Genomic_DNA"/>
</dbReference>
<sequence length="667" mass="76234">MITNKIIQNFLHIVDQMRVNDIAGFLLRNDIILEGLRFNRSSTLYELVRQRISLKKPTSTCIGLHDLARVLYLQGEFEGWDYPYYKVVRTILFGISDPYIHEPDQSPDWQIAVAIGLLLMEQPGLNITEQVPIYARQDAVLSAIRRLQGQGYQFHANDGHVTWVSGELERACQIMDAAVSAYGGWPLIRRIFERLYPYLERGRYVIIRHLAMAVREDKPLEIPWGYLLNLAAKHLKPAVPEMQSEERFESLLELSKDIVATLDLEPYSGVEVAMVSPTRLIEALQDAVVGDACFSFEQLRPIDLFVMLETLFKAVDQAEMKRELGWTVADALVLAKIIFGPDTRPCHSFTFRKIRESTNLSNAVIKAMLDQFTHDPTQLNTEFFKPNDIIHCNLNFRPLVAGQNQNRLLIAPSISALGFYIALTDAIRSYDTHIDEKVGTAAEQLVSNLYIQHGLQPVVAPGFYEVSGERYECDIVLETNEYIFFLEVKKKILTRASFSGDVLEILTDLKSMFESQIQSGRHELYLRQNEVLYFSDGTKLEFHGRRVVRISVSLLDWGTLQDPLNTGSFLQAFMQTNFGVMSDQGTSAAVKKINAVNIALNKLRTLEFQLATFHHAGRPWLFDSLFVSIPWLMFLLDRCHDASAFEAKWRSFHAIRKPARNPYFQIL</sequence>
<dbReference type="Proteomes" id="UP001197378">
    <property type="component" value="Unassembled WGS sequence"/>
</dbReference>
<evidence type="ECO:0000313" key="1">
    <source>
        <dbReference type="EMBL" id="MBU2787938.1"/>
    </source>
</evidence>
<evidence type="ECO:0008006" key="3">
    <source>
        <dbReference type="Google" id="ProtNLM"/>
    </source>
</evidence>
<gene>
    <name evidence="1" type="ORF">HFQ13_06935</name>
</gene>
<organism evidence="1 2">
    <name type="scientific">Igneacidithiobacillus copahuensis</name>
    <dbReference type="NCBI Taxonomy" id="2724909"/>
    <lineage>
        <taxon>Bacteria</taxon>
        <taxon>Pseudomonadati</taxon>
        <taxon>Pseudomonadota</taxon>
        <taxon>Acidithiobacillia</taxon>
        <taxon>Acidithiobacillales</taxon>
        <taxon>Acidithiobacillaceae</taxon>
        <taxon>Igneacidithiobacillus</taxon>
    </lineage>
</organism>
<accession>A0AAE3CJK1</accession>
<evidence type="ECO:0000313" key="2">
    <source>
        <dbReference type="Proteomes" id="UP001197378"/>
    </source>
</evidence>
<keyword evidence="2" id="KW-1185">Reference proteome</keyword>